<evidence type="ECO:0000313" key="1">
    <source>
        <dbReference type="EMBL" id="CAD7415316.1"/>
    </source>
</evidence>
<dbReference type="EMBL" id="OD009046">
    <property type="protein sequence ID" value="CAD7415316.1"/>
    <property type="molecule type" value="Genomic_DNA"/>
</dbReference>
<gene>
    <name evidence="1" type="ORF">TPSB3V08_LOCUS10249</name>
</gene>
<sequence length="73" mass="8303">MKLSEPFGKKPLLESHLKVGVKNVDHIEKIINDDWAREMKMDATETQPFIIQISNNESDSDDEEVLAVPLLPD</sequence>
<proteinExistence type="predicted"/>
<protein>
    <submittedName>
        <fullName evidence="1">Uncharacterized protein</fullName>
    </submittedName>
</protein>
<reference evidence="1" key="1">
    <citation type="submission" date="2020-11" db="EMBL/GenBank/DDBJ databases">
        <authorList>
            <person name="Tran Van P."/>
        </authorList>
    </citation>
    <scope>NUCLEOTIDE SEQUENCE</scope>
</reference>
<dbReference type="AlphaFoldDB" id="A0A7R9DID2"/>
<accession>A0A7R9DID2</accession>
<organism evidence="1">
    <name type="scientific">Timema poppense</name>
    <name type="common">Walking stick</name>
    <dbReference type="NCBI Taxonomy" id="170557"/>
    <lineage>
        <taxon>Eukaryota</taxon>
        <taxon>Metazoa</taxon>
        <taxon>Ecdysozoa</taxon>
        <taxon>Arthropoda</taxon>
        <taxon>Hexapoda</taxon>
        <taxon>Insecta</taxon>
        <taxon>Pterygota</taxon>
        <taxon>Neoptera</taxon>
        <taxon>Polyneoptera</taxon>
        <taxon>Phasmatodea</taxon>
        <taxon>Timematodea</taxon>
        <taxon>Timematoidea</taxon>
        <taxon>Timematidae</taxon>
        <taxon>Timema</taxon>
    </lineage>
</organism>
<name>A0A7R9DID2_TIMPO</name>